<comment type="similarity">
    <text evidence="1">Belongs to the sel-1 family.</text>
</comment>
<dbReference type="Pfam" id="PF08238">
    <property type="entry name" value="Sel1"/>
    <property type="match status" value="5"/>
</dbReference>
<protein>
    <recommendedName>
        <fullName evidence="5">RING-type domain-containing protein</fullName>
    </recommendedName>
</protein>
<comment type="caution">
    <text evidence="3">The sequence shown here is derived from an EMBL/GenBank/DDBJ whole genome shotgun (WGS) entry which is preliminary data.</text>
</comment>
<name>A0ABR1G2L7_AURAN</name>
<evidence type="ECO:0000256" key="2">
    <source>
        <dbReference type="SAM" id="MobiDB-lite"/>
    </source>
</evidence>
<organism evidence="3 4">
    <name type="scientific">Aureococcus anophagefferens</name>
    <name type="common">Harmful bloom alga</name>
    <dbReference type="NCBI Taxonomy" id="44056"/>
    <lineage>
        <taxon>Eukaryota</taxon>
        <taxon>Sar</taxon>
        <taxon>Stramenopiles</taxon>
        <taxon>Ochrophyta</taxon>
        <taxon>Pelagophyceae</taxon>
        <taxon>Pelagomonadales</taxon>
        <taxon>Pelagomonadaceae</taxon>
        <taxon>Aureococcus</taxon>
    </lineage>
</organism>
<proteinExistence type="inferred from homology"/>
<accession>A0ABR1G2L7</accession>
<gene>
    <name evidence="3" type="ORF">SO694_00016228</name>
</gene>
<dbReference type="InterPro" id="IPR050767">
    <property type="entry name" value="Sel1_AlgK"/>
</dbReference>
<dbReference type="InterPro" id="IPR006597">
    <property type="entry name" value="Sel1-like"/>
</dbReference>
<dbReference type="PANTHER" id="PTHR11102">
    <property type="entry name" value="SEL-1-LIKE PROTEIN"/>
    <property type="match status" value="1"/>
</dbReference>
<reference evidence="3 4" key="1">
    <citation type="submission" date="2024-03" db="EMBL/GenBank/DDBJ databases">
        <title>Aureococcus anophagefferens CCMP1851 and Kratosvirus quantuckense: Draft genome of a second virus-susceptible host strain in the model system.</title>
        <authorList>
            <person name="Chase E."/>
            <person name="Truchon A.R."/>
            <person name="Schepens W."/>
            <person name="Wilhelm S.W."/>
        </authorList>
    </citation>
    <scope>NUCLEOTIDE SEQUENCE [LARGE SCALE GENOMIC DNA]</scope>
    <source>
        <strain evidence="3 4">CCMP1851</strain>
    </source>
</reference>
<dbReference type="PANTHER" id="PTHR11102:SF160">
    <property type="entry name" value="ERAD-ASSOCIATED E3 UBIQUITIN-PROTEIN LIGASE COMPONENT HRD3"/>
    <property type="match status" value="1"/>
</dbReference>
<evidence type="ECO:0000313" key="4">
    <source>
        <dbReference type="Proteomes" id="UP001363151"/>
    </source>
</evidence>
<evidence type="ECO:0000313" key="3">
    <source>
        <dbReference type="EMBL" id="KAK7242658.1"/>
    </source>
</evidence>
<dbReference type="InterPro" id="IPR011990">
    <property type="entry name" value="TPR-like_helical_dom_sf"/>
</dbReference>
<dbReference type="SMART" id="SM00671">
    <property type="entry name" value="SEL1"/>
    <property type="match status" value="4"/>
</dbReference>
<dbReference type="EMBL" id="JBBJCI010000141">
    <property type="protein sequence ID" value="KAK7242658.1"/>
    <property type="molecule type" value="Genomic_DNA"/>
</dbReference>
<feature type="region of interest" description="Disordered" evidence="2">
    <location>
        <begin position="298"/>
        <end position="317"/>
    </location>
</feature>
<dbReference type="Gene3D" id="1.25.40.10">
    <property type="entry name" value="Tetratricopeptide repeat domain"/>
    <property type="match status" value="2"/>
</dbReference>
<evidence type="ECO:0008006" key="5">
    <source>
        <dbReference type="Google" id="ProtNLM"/>
    </source>
</evidence>
<dbReference type="SUPFAM" id="SSF81901">
    <property type="entry name" value="HCP-like"/>
    <property type="match status" value="1"/>
</dbReference>
<dbReference type="Proteomes" id="UP001363151">
    <property type="component" value="Unassembled WGS sequence"/>
</dbReference>
<evidence type="ECO:0000256" key="1">
    <source>
        <dbReference type="ARBA" id="ARBA00038101"/>
    </source>
</evidence>
<keyword evidence="4" id="KW-1185">Reference proteome</keyword>
<sequence length="335" mass="38023">MQEAKDESKTQREACSVCGAESRRECPCGTRRYCSRMAFARAQDDSTRCPVCEEIFDPNYYKHHVFRVCCCKLICERCDIGVLKATAPLCPLCESPAMTHAEELALLRRRVDEHEPNAMVQLGHKHQRGEAGLERDDAAALALYQRAADYGDLRAMVHLGLAYVNSRGTPKDERLDGPAQQRRDRQKGVDLLRLGAERGDAHCQYCLAVALLEKDELQEAVIFLELAADQKYAKAEFTAGACHLQGLGVPEDEDKALRWFLRAAYRGHNEARQAVGVIRRHRPDAPEFAPEARRLAEEGAREKLKRDAKRAQAKHPGWPEWDDDWDYWHDGEVVR</sequence>